<dbReference type="InterPro" id="IPR036291">
    <property type="entry name" value="NAD(P)-bd_dom_sf"/>
</dbReference>
<dbReference type="GO" id="GO:0004345">
    <property type="term" value="F:glucose-6-phosphate dehydrogenase activity"/>
    <property type="evidence" value="ECO:0007669"/>
    <property type="project" value="InterPro"/>
</dbReference>
<comment type="pathway">
    <text evidence="4">Carbohydrate degradation; pentose phosphate pathway.</text>
</comment>
<feature type="compositionally biased region" description="Basic and acidic residues" evidence="5">
    <location>
        <begin position="256"/>
        <end position="265"/>
    </location>
</feature>
<organism evidence="7 8">
    <name type="scientific">Halorubrum coriense DSM 10284</name>
    <dbReference type="NCBI Taxonomy" id="1227466"/>
    <lineage>
        <taxon>Archaea</taxon>
        <taxon>Methanobacteriati</taxon>
        <taxon>Methanobacteriota</taxon>
        <taxon>Stenosarchaea group</taxon>
        <taxon>Halobacteria</taxon>
        <taxon>Halobacteriales</taxon>
        <taxon>Haloferacaceae</taxon>
        <taxon>Halorubrum</taxon>
    </lineage>
</organism>
<dbReference type="Pfam" id="PF01370">
    <property type="entry name" value="Epimerase"/>
    <property type="match status" value="1"/>
</dbReference>
<feature type="binding site" evidence="4">
    <location>
        <position position="152"/>
    </location>
    <ligand>
        <name>NAD(+)</name>
        <dbReference type="ChEBI" id="CHEBI:57540"/>
    </ligand>
</feature>
<dbReference type="EC" id="1.1.1.388" evidence="4"/>
<feature type="binding site" evidence="4">
    <location>
        <position position="90"/>
    </location>
    <ligand>
        <name>NAD(+)</name>
        <dbReference type="ChEBI" id="CHEBI:57540"/>
    </ligand>
</feature>
<feature type="region of interest" description="Disordered" evidence="5">
    <location>
        <begin position="245"/>
        <end position="309"/>
    </location>
</feature>
<evidence type="ECO:0000256" key="5">
    <source>
        <dbReference type="SAM" id="MobiDB-lite"/>
    </source>
</evidence>
<sequence length="309" mass="33611">MDEPVLLTGAGGRVGQAILRGIGDDYDWRLLDREPLPAAKVPSGVTDADRYVADITDERAVREAVADVGAVIHLAGDPRKTAPWDSVLRNNIDGTQVVLRAAAEAGVEKFAFASSNHAVGGYETDERTPDLYRPEDEYRLDGSELPRPGNLYGVSKAAGESLGRFYHDEFGMSVVCVRIGNLTKDHPPREYERGQAMWLSHRDCAHLFDRCLRATYGYEVVYGISNNDRRYYSIERAREALGYDPADNSADYTFEGEPKPDRDTETNGGRYAVGADSSDAAGADSTDAGDAAPAEPNFPTDPDAPSDDA</sequence>
<dbReference type="UniPathway" id="UPA00115"/>
<dbReference type="AlphaFoldDB" id="M0EZH4"/>
<evidence type="ECO:0000256" key="1">
    <source>
        <dbReference type="ARBA" id="ARBA00007637"/>
    </source>
</evidence>
<keyword evidence="3 4" id="KW-0520">NAD</keyword>
<protein>
    <recommendedName>
        <fullName evidence="4">NAD-dependent glucose-6-phosphate dehydrogenase</fullName>
        <shortName evidence="4">Glc6PDH</shortName>
        <ecNumber evidence="4">1.1.1.388</ecNumber>
    </recommendedName>
</protein>
<feature type="binding site" evidence="4">
    <location>
        <position position="156"/>
    </location>
    <ligand>
        <name>NAD(+)</name>
        <dbReference type="ChEBI" id="CHEBI:57540"/>
    </ligand>
</feature>
<comment type="subunit">
    <text evidence="4">Homodimer.</text>
</comment>
<keyword evidence="2 4" id="KW-0560">Oxidoreductase</keyword>
<feature type="active site" description="Proton acceptor" evidence="4">
    <location>
        <position position="152"/>
    </location>
</feature>
<dbReference type="GO" id="GO:0009051">
    <property type="term" value="P:pentose-phosphate shunt, oxidative branch"/>
    <property type="evidence" value="ECO:0007669"/>
    <property type="project" value="UniProtKB-UniRule"/>
</dbReference>
<dbReference type="STRING" id="1227466.C464_00399"/>
<dbReference type="RefSeq" id="WP_006111491.1">
    <property type="nucleotide sequence ID" value="NZ_AOJL01000005.1"/>
</dbReference>
<evidence type="ECO:0000256" key="3">
    <source>
        <dbReference type="ARBA" id="ARBA00023027"/>
    </source>
</evidence>
<dbReference type="GO" id="GO:0006006">
    <property type="term" value="P:glucose metabolic process"/>
    <property type="evidence" value="ECO:0007669"/>
    <property type="project" value="UniProtKB-KW"/>
</dbReference>
<dbReference type="GO" id="GO:0070403">
    <property type="term" value="F:NAD+ binding"/>
    <property type="evidence" value="ECO:0007669"/>
    <property type="project" value="InterPro"/>
</dbReference>
<dbReference type="SUPFAM" id="SSF51735">
    <property type="entry name" value="NAD(P)-binding Rossmann-fold domains"/>
    <property type="match status" value="1"/>
</dbReference>
<feature type="domain" description="NAD-dependent epimerase/dehydratase" evidence="6">
    <location>
        <begin position="5"/>
        <end position="183"/>
    </location>
</feature>
<feature type="compositionally biased region" description="Low complexity" evidence="5">
    <location>
        <begin position="272"/>
        <end position="294"/>
    </location>
</feature>
<dbReference type="EMBL" id="AOJL01000005">
    <property type="protein sequence ID" value="ELZ51809.1"/>
    <property type="molecule type" value="Genomic_DNA"/>
</dbReference>
<dbReference type="OrthoDB" id="311692at2157"/>
<dbReference type="Proteomes" id="UP000011509">
    <property type="component" value="Unassembled WGS sequence"/>
</dbReference>
<comment type="caution">
    <text evidence="7">The sequence shown here is derived from an EMBL/GenBank/DDBJ whole genome shotgun (WGS) entry which is preliminary data.</text>
</comment>
<feature type="binding site" evidence="4">
    <location>
        <position position="115"/>
    </location>
    <ligand>
        <name>NAD(+)</name>
        <dbReference type="ChEBI" id="CHEBI:57540"/>
    </ligand>
</feature>
<comment type="similarity">
    <text evidence="1 4">Belongs to the NAD(P)-dependent epimerase/dehydratase family.</text>
</comment>
<dbReference type="NCBIfam" id="NF041293">
    <property type="entry name" value="G6PDh_Azf"/>
    <property type="match status" value="1"/>
</dbReference>
<keyword evidence="4" id="KW-0313">Glucose metabolism</keyword>
<dbReference type="PATRIC" id="fig|1227466.3.peg.83"/>
<evidence type="ECO:0000256" key="4">
    <source>
        <dbReference type="HAMAP-Rule" id="MF_02046"/>
    </source>
</evidence>
<evidence type="ECO:0000256" key="2">
    <source>
        <dbReference type="ARBA" id="ARBA00023002"/>
    </source>
</evidence>
<dbReference type="PANTHER" id="PTHR43103:SF5">
    <property type="entry name" value="4-EPIMERASE, PUTATIVE (AFU_ORTHOLOGUE AFUA_7G00360)-RELATED"/>
    <property type="match status" value="1"/>
</dbReference>
<proteinExistence type="inferred from homology"/>
<reference evidence="7 8" key="1">
    <citation type="journal article" date="2014" name="PLoS Genet.">
        <title>Phylogenetically driven sequencing of extremely halophilic archaea reveals strategies for static and dynamic osmo-response.</title>
        <authorList>
            <person name="Becker E.A."/>
            <person name="Seitzer P.M."/>
            <person name="Tritt A."/>
            <person name="Larsen D."/>
            <person name="Krusor M."/>
            <person name="Yao A.I."/>
            <person name="Wu D."/>
            <person name="Madern D."/>
            <person name="Eisen J.A."/>
            <person name="Darling A.E."/>
            <person name="Facciotti M.T."/>
        </authorList>
    </citation>
    <scope>NUCLEOTIDE SEQUENCE [LARGE SCALE GENOMIC DNA]</scope>
    <source>
        <strain evidence="7 8">DSM 10284</strain>
    </source>
</reference>
<dbReference type="HAMAP" id="MF_02046">
    <property type="entry name" value="Glc6PDH_archaea"/>
    <property type="match status" value="1"/>
</dbReference>
<comment type="catalytic activity">
    <reaction evidence="4">
        <text>D-glucose 6-phosphate + NAD(+) = 6-phospho-D-glucono-1,5-lactone + NADH + H(+)</text>
        <dbReference type="Rhea" id="RHEA:38215"/>
        <dbReference type="ChEBI" id="CHEBI:15378"/>
        <dbReference type="ChEBI" id="CHEBI:57540"/>
        <dbReference type="ChEBI" id="CHEBI:57945"/>
        <dbReference type="ChEBI" id="CHEBI:57955"/>
        <dbReference type="ChEBI" id="CHEBI:61548"/>
        <dbReference type="EC" id="1.1.1.388"/>
    </reaction>
</comment>
<keyword evidence="8" id="KW-1185">Reference proteome</keyword>
<dbReference type="InterPro" id="IPR032884">
    <property type="entry name" value="Glc6PDH_archaea"/>
</dbReference>
<gene>
    <name evidence="7" type="ORF">C464_00399</name>
</gene>
<evidence type="ECO:0000259" key="6">
    <source>
        <dbReference type="Pfam" id="PF01370"/>
    </source>
</evidence>
<name>M0EZH4_9EURY</name>
<comment type="function">
    <text evidence="4">Catalyzes the NAD-dependent oxidation of glucose 6-phosphate to 6-phosphogluconolactone.</text>
</comment>
<evidence type="ECO:0000313" key="8">
    <source>
        <dbReference type="Proteomes" id="UP000011509"/>
    </source>
</evidence>
<evidence type="ECO:0000313" key="7">
    <source>
        <dbReference type="EMBL" id="ELZ51809.1"/>
    </source>
</evidence>
<accession>M0EZH4</accession>
<dbReference type="InterPro" id="IPR001509">
    <property type="entry name" value="Epimerase_deHydtase"/>
</dbReference>
<dbReference type="Gene3D" id="3.40.50.720">
    <property type="entry name" value="NAD(P)-binding Rossmann-like Domain"/>
    <property type="match status" value="1"/>
</dbReference>
<keyword evidence="4" id="KW-0119">Carbohydrate metabolism</keyword>
<dbReference type="PANTHER" id="PTHR43103">
    <property type="entry name" value="NUCLEOSIDE-DIPHOSPHATE-SUGAR EPIMERASE"/>
    <property type="match status" value="1"/>
</dbReference>